<organism evidence="1 2">
    <name type="scientific">Mesoterricola silvestris</name>
    <dbReference type="NCBI Taxonomy" id="2927979"/>
    <lineage>
        <taxon>Bacteria</taxon>
        <taxon>Pseudomonadati</taxon>
        <taxon>Acidobacteriota</taxon>
        <taxon>Holophagae</taxon>
        <taxon>Holophagales</taxon>
        <taxon>Holophagaceae</taxon>
        <taxon>Mesoterricola</taxon>
    </lineage>
</organism>
<evidence type="ECO:0000313" key="2">
    <source>
        <dbReference type="Proteomes" id="UP001238179"/>
    </source>
</evidence>
<dbReference type="KEGG" id="msil:METEAL_29080"/>
<evidence type="ECO:0000313" key="1">
    <source>
        <dbReference type="EMBL" id="BDU73734.1"/>
    </source>
</evidence>
<dbReference type="Pfam" id="PF12059">
    <property type="entry name" value="DUF3540"/>
    <property type="match status" value="1"/>
</dbReference>
<gene>
    <name evidence="1" type="ORF">METEAL_29080</name>
</gene>
<reference evidence="2" key="1">
    <citation type="journal article" date="2023" name="Int. J. Syst. Evol. Microbiol.">
        <title>Mesoterricola silvestris gen. nov., sp. nov., Mesoterricola sediminis sp. nov., Geothrix oryzae sp. nov., Geothrix edaphica sp. nov., Geothrix rubra sp. nov., and Geothrix limicola sp. nov., six novel members of Acidobacteriota isolated from soils.</title>
        <authorList>
            <person name="Itoh H."/>
            <person name="Sugisawa Y."/>
            <person name="Mise K."/>
            <person name="Xu Z."/>
            <person name="Kuniyasu M."/>
            <person name="Ushijima N."/>
            <person name="Kawano K."/>
            <person name="Kobayashi E."/>
            <person name="Shiratori Y."/>
            <person name="Masuda Y."/>
            <person name="Senoo K."/>
        </authorList>
    </citation>
    <scope>NUCLEOTIDE SEQUENCE [LARGE SCALE GENOMIC DNA]</scope>
    <source>
        <strain evidence="2">W79</strain>
    </source>
</reference>
<keyword evidence="2" id="KW-1185">Reference proteome</keyword>
<protein>
    <recommendedName>
        <fullName evidence="3">DUF3540 domain-containing protein</fullName>
    </recommendedName>
</protein>
<sequence>MMPEVLVASPGLRARVLFVSGGDIALEGPDGLVKARLAFSCLVRPEAGDWVLCLPSEDGEYHLLAILERPGPQAMTLAFPGDATLRTEEGDLRLASGSGITLAASGHLTCLADVAVHQSREAVLACDEVIAEGRSLQAHFHSISVLGRICRTLVQHLFHQARTYIRRTEDLDQVEGRQLLRRSKGLYSVGSEHTVLLSAKDTRIDGERIHMG</sequence>
<accession>A0AA48GLY8</accession>
<name>A0AA48GLY8_9BACT</name>
<dbReference type="InterPro" id="IPR021927">
    <property type="entry name" value="DUF3540"/>
</dbReference>
<proteinExistence type="predicted"/>
<dbReference type="AlphaFoldDB" id="A0AA48GLY8"/>
<evidence type="ECO:0008006" key="3">
    <source>
        <dbReference type="Google" id="ProtNLM"/>
    </source>
</evidence>
<dbReference type="EMBL" id="AP027080">
    <property type="protein sequence ID" value="BDU73734.1"/>
    <property type="molecule type" value="Genomic_DNA"/>
</dbReference>
<dbReference type="Proteomes" id="UP001238179">
    <property type="component" value="Chromosome"/>
</dbReference>